<feature type="signal peptide" evidence="1">
    <location>
        <begin position="1"/>
        <end position="23"/>
    </location>
</feature>
<sequence>MIAALKLFFIAISLLAHISPSRAQGVCLSRAVSATDCNGARQRLPYRPNNSLQQSRQLETIGISGHCFISIHGTSLANYIKRRDIDNAAQAILNGCKGRGGSTAITSTDGATIQVKLQYYGTA</sequence>
<comment type="caution">
    <text evidence="2">The sequence shown here is derived from an EMBL/GenBank/DDBJ whole genome shotgun (WGS) entry which is preliminary data.</text>
</comment>
<organism evidence="2 3">
    <name type="scientific">Puccinia striiformis f. sp. tritici PST-78</name>
    <dbReference type="NCBI Taxonomy" id="1165861"/>
    <lineage>
        <taxon>Eukaryota</taxon>
        <taxon>Fungi</taxon>
        <taxon>Dikarya</taxon>
        <taxon>Basidiomycota</taxon>
        <taxon>Pucciniomycotina</taxon>
        <taxon>Pucciniomycetes</taxon>
        <taxon>Pucciniales</taxon>
        <taxon>Pucciniaceae</taxon>
        <taxon>Puccinia</taxon>
    </lineage>
</organism>
<evidence type="ECO:0000313" key="2">
    <source>
        <dbReference type="EMBL" id="KNE91110.1"/>
    </source>
</evidence>
<reference evidence="3" key="1">
    <citation type="submission" date="2014-03" db="EMBL/GenBank/DDBJ databases">
        <title>The Genome Sequence of Puccinia striiformis f. sp. tritici PST-78.</title>
        <authorList>
            <consortium name="The Broad Institute Genome Sequencing Platform"/>
            <person name="Cuomo C."/>
            <person name="Hulbert S."/>
            <person name="Chen X."/>
            <person name="Walker B."/>
            <person name="Young S.K."/>
            <person name="Zeng Q."/>
            <person name="Gargeya S."/>
            <person name="Fitzgerald M."/>
            <person name="Haas B."/>
            <person name="Abouelleil A."/>
            <person name="Alvarado L."/>
            <person name="Arachchi H.M."/>
            <person name="Berlin A.M."/>
            <person name="Chapman S.B."/>
            <person name="Goldberg J."/>
            <person name="Griggs A."/>
            <person name="Gujja S."/>
            <person name="Hansen M."/>
            <person name="Howarth C."/>
            <person name="Imamovic A."/>
            <person name="Larimer J."/>
            <person name="McCowan C."/>
            <person name="Montmayeur A."/>
            <person name="Murphy C."/>
            <person name="Neiman D."/>
            <person name="Pearson M."/>
            <person name="Priest M."/>
            <person name="Roberts A."/>
            <person name="Saif S."/>
            <person name="Shea T."/>
            <person name="Sisk P."/>
            <person name="Sykes S."/>
            <person name="Wortman J."/>
            <person name="Nusbaum C."/>
            <person name="Birren B."/>
        </authorList>
    </citation>
    <scope>NUCLEOTIDE SEQUENCE [LARGE SCALE GENOMIC DNA]</scope>
    <source>
        <strain evidence="3">race PST-78</strain>
    </source>
</reference>
<protein>
    <submittedName>
        <fullName evidence="2">Uncharacterized protein</fullName>
    </submittedName>
</protein>
<evidence type="ECO:0000256" key="1">
    <source>
        <dbReference type="SAM" id="SignalP"/>
    </source>
</evidence>
<accession>A0A0L0UVR2</accession>
<evidence type="ECO:0000313" key="3">
    <source>
        <dbReference type="Proteomes" id="UP000054564"/>
    </source>
</evidence>
<keyword evidence="3" id="KW-1185">Reference proteome</keyword>
<name>A0A0L0UVR2_9BASI</name>
<gene>
    <name evidence="2" type="ORF">PSTG_15461</name>
</gene>
<keyword evidence="1" id="KW-0732">Signal</keyword>
<proteinExistence type="predicted"/>
<feature type="chain" id="PRO_5005549113" evidence="1">
    <location>
        <begin position="24"/>
        <end position="123"/>
    </location>
</feature>
<dbReference type="AlphaFoldDB" id="A0A0L0UVR2"/>
<dbReference type="EMBL" id="AJIL01000219">
    <property type="protein sequence ID" value="KNE91110.1"/>
    <property type="molecule type" value="Genomic_DNA"/>
</dbReference>
<dbReference type="Proteomes" id="UP000054564">
    <property type="component" value="Unassembled WGS sequence"/>
</dbReference>